<feature type="compositionally biased region" description="Low complexity" evidence="5">
    <location>
        <begin position="1226"/>
        <end position="1237"/>
    </location>
</feature>
<dbReference type="Proteomes" id="UP000001058">
    <property type="component" value="Unassembled WGS sequence"/>
</dbReference>
<evidence type="ECO:0000259" key="6">
    <source>
        <dbReference type="Pfam" id="PF08801"/>
    </source>
</evidence>
<dbReference type="InterPro" id="IPR037624">
    <property type="entry name" value="Nup133-like"/>
</dbReference>
<reference evidence="7 8" key="1">
    <citation type="journal article" date="2010" name="Science">
        <title>Genomic analysis of organismal complexity in the multicellular green alga Volvox carteri.</title>
        <authorList>
            <person name="Prochnik S.E."/>
            <person name="Umen J."/>
            <person name="Nedelcu A.M."/>
            <person name="Hallmann A."/>
            <person name="Miller S.M."/>
            <person name="Nishii I."/>
            <person name="Ferris P."/>
            <person name="Kuo A."/>
            <person name="Mitros T."/>
            <person name="Fritz-Laylin L.K."/>
            <person name="Hellsten U."/>
            <person name="Chapman J."/>
            <person name="Simakov O."/>
            <person name="Rensing S.A."/>
            <person name="Terry A."/>
            <person name="Pangilinan J."/>
            <person name="Kapitonov V."/>
            <person name="Jurka J."/>
            <person name="Salamov A."/>
            <person name="Shapiro H."/>
            <person name="Schmutz J."/>
            <person name="Grimwood J."/>
            <person name="Lindquist E."/>
            <person name="Lucas S."/>
            <person name="Grigoriev I.V."/>
            <person name="Schmitt R."/>
            <person name="Kirk D."/>
            <person name="Rokhsar D.S."/>
        </authorList>
    </citation>
    <scope>NUCLEOTIDE SEQUENCE [LARGE SCALE GENOMIC DNA]</scope>
    <source>
        <strain evidence="8">f. Nagariensis / Eve</strain>
    </source>
</reference>
<dbReference type="GO" id="GO:0000972">
    <property type="term" value="P:transcription-dependent tethering of RNA polymerase II gene DNA at nuclear periphery"/>
    <property type="evidence" value="ECO:0007669"/>
    <property type="project" value="TreeGrafter"/>
</dbReference>
<dbReference type="EMBL" id="GL378406">
    <property type="protein sequence ID" value="EFJ40851.1"/>
    <property type="molecule type" value="Genomic_DNA"/>
</dbReference>
<dbReference type="RefSeq" id="XP_002958120.1">
    <property type="nucleotide sequence ID" value="XM_002958074.1"/>
</dbReference>
<evidence type="ECO:0000256" key="3">
    <source>
        <dbReference type="ARBA" id="ARBA00022448"/>
    </source>
</evidence>
<evidence type="ECO:0000256" key="2">
    <source>
        <dbReference type="ARBA" id="ARBA00005569"/>
    </source>
</evidence>
<dbReference type="KEGG" id="vcn:VOLCADRAFT_99306"/>
<proteinExistence type="inferred from homology"/>
<protein>
    <recommendedName>
        <fullName evidence="6">Nucleoporin Nup133/Nup155-like N-terminal domain-containing protein</fullName>
    </recommendedName>
</protein>
<evidence type="ECO:0000313" key="7">
    <source>
        <dbReference type="EMBL" id="EFJ40851.1"/>
    </source>
</evidence>
<sequence length="1322" mass="134326">MPFFGDTLGAYMLPRVVLELLQQPGGQQQCGVRGDSGFAWLLSDKQLYVWRYREGKEARLRVLTLPRQPTQPCTVALLADSLPLVPSGATATSLSAIISPHTTAAAHPGPAAADSSLTVAVCDADGRLTVWLDAHHLAAPVEHLLLISPSLTSDTAAAAVGSRPPLVSAFTAARLDLGSGPAFLATLSAADGSLHLVQGGAQGIFSKQLVAAPTPAAESRGLVGALGSVLSRALTDAFEPSSRYLRKTPAARPAVALHLAPAAAGGGLHYRLLVLTQDSLDCWTIRVGLRPSETLMWSFANCLVRQHDNRRGGGGPVNLDLAVGVGGGGGGGGCQGGGQHVAVWMTEAAFRGAASATAISGGGGGGGAGSGGGGGAAGQVGELKQHVVQLLELLPEGGPAVCGGVQDLVRGYEEPLDSTAATRRRLLYSGHSHTCLLARWEQHPGSLLQGAQAFQVAQHYPGGTDMASGSGGARVCRALWTWEATSGTARPLSDDPDTAAVDIAAGDAADAASRWVVLSATYGVMEIAAVAAAPAAAPLATVSGGLDLAAVIANLLDAVLSQAAAITAAGGNLQPVASGLGRRLGALGALDSPMGQSTLAHYSTQLLDLLPKQWAAGSAAAVVVAGGVGVGGGGGAGGSGVPLTVTEQLSDKESRHSLMLQCLALSGVLHVLEPEVLRVLIENSEKLAVVGALHRLQAHQRDTHMAGQGGQEGDMEGRGGQWYGGGGGVAAAAVALLSRLVSEAGQESSVREYEVLSPTEIFYARPSVSVGHFLAAIGRTAAGVASQAARGLGNPGDSALSSLRGTVRELGALVSLVISNAGTRREQLAGCYHLSCQEVAGQLGKPDWLAGADTRGALEQLAMAVLMVRPMPPSPPSIELSNTLYGVTDVLLTCFSSAVAAVTPRNPSARSSLLAAYRELFEVCEALAAADPSQYSRLFTHMATLPPEDPADPAGTALATYVFERLLQDGRPADLLDLPQQFHAGITAFLQSRQPAASNLLAVQLLKNGALADAAVVLTQTAMAGGNEAAAAKHRQQQQQQPPRGRRAGDSAVSGGPVMCRLGGPVRQLSLARMAARAAGDVGQEEYVVRQLRLLGLQSRLGHSPDEGPRDTALMLDEALAERMAHGSKWQVAWKAVYEADPWDEIAAARTAATEGVGGGGAGFGGVGAAGGGEEQWMALLAESAVSRAARACARSDTLGFGANVVDSAPLDQVARWLRSWAVAGSATGPGARSGSPGRHGGPSGPLDPRVERREAAVMAALRLGVEGIRGVQTARTAGGAGATAVAMAVSGVGGAASVGTGGLWNMGGDGRAVPTVTLLTA</sequence>
<name>D8UHH0_VOLCA</name>
<evidence type="ECO:0000313" key="8">
    <source>
        <dbReference type="Proteomes" id="UP000001058"/>
    </source>
</evidence>
<dbReference type="InterPro" id="IPR015943">
    <property type="entry name" value="WD40/YVTN_repeat-like_dom_sf"/>
</dbReference>
<dbReference type="GO" id="GO:0031080">
    <property type="term" value="C:nuclear pore outer ring"/>
    <property type="evidence" value="ECO:0007669"/>
    <property type="project" value="TreeGrafter"/>
</dbReference>
<gene>
    <name evidence="7" type="ORF">VOLCADRAFT_99306</name>
</gene>
<evidence type="ECO:0000256" key="4">
    <source>
        <dbReference type="ARBA" id="ARBA00023242"/>
    </source>
</evidence>
<dbReference type="OrthoDB" id="532435at2759"/>
<comment type="subcellular location">
    <subcellularLocation>
        <location evidence="1">Nucleus</location>
    </subcellularLocation>
</comment>
<dbReference type="SUPFAM" id="SSF117289">
    <property type="entry name" value="Nucleoporin domain"/>
    <property type="match status" value="1"/>
</dbReference>
<dbReference type="Gene3D" id="2.130.10.10">
    <property type="entry name" value="YVTN repeat-like/Quinoprotein amine dehydrogenase"/>
    <property type="match status" value="1"/>
</dbReference>
<evidence type="ECO:0000256" key="5">
    <source>
        <dbReference type="SAM" id="MobiDB-lite"/>
    </source>
</evidence>
<keyword evidence="4" id="KW-0539">Nucleus</keyword>
<evidence type="ECO:0000256" key="1">
    <source>
        <dbReference type="ARBA" id="ARBA00004123"/>
    </source>
</evidence>
<comment type="similarity">
    <text evidence="2">Belongs to the nucleoporin Nup133 family.</text>
</comment>
<dbReference type="GO" id="GO:0017056">
    <property type="term" value="F:structural constituent of nuclear pore"/>
    <property type="evidence" value="ECO:0007669"/>
    <property type="project" value="InterPro"/>
</dbReference>
<dbReference type="GO" id="GO:0006606">
    <property type="term" value="P:protein import into nucleus"/>
    <property type="evidence" value="ECO:0007669"/>
    <property type="project" value="TreeGrafter"/>
</dbReference>
<feature type="region of interest" description="Disordered" evidence="5">
    <location>
        <begin position="1226"/>
        <end position="1249"/>
    </location>
</feature>
<keyword evidence="8" id="KW-1185">Reference proteome</keyword>
<dbReference type="PANTHER" id="PTHR13405">
    <property type="entry name" value="NUCLEAR PORE COMPLEX PROTEIN NUP133"/>
    <property type="match status" value="1"/>
</dbReference>
<accession>D8UHH0</accession>
<feature type="domain" description="Nucleoporin Nup133/Nup155-like N-terminal" evidence="6">
    <location>
        <begin position="12"/>
        <end position="78"/>
    </location>
</feature>
<dbReference type="GO" id="GO:0016973">
    <property type="term" value="P:poly(A)+ mRNA export from nucleus"/>
    <property type="evidence" value="ECO:0007669"/>
    <property type="project" value="TreeGrafter"/>
</dbReference>
<dbReference type="STRING" id="3068.D8UHH0"/>
<organism evidence="8">
    <name type="scientific">Volvox carteri f. nagariensis</name>
    <dbReference type="NCBI Taxonomy" id="3068"/>
    <lineage>
        <taxon>Eukaryota</taxon>
        <taxon>Viridiplantae</taxon>
        <taxon>Chlorophyta</taxon>
        <taxon>core chlorophytes</taxon>
        <taxon>Chlorophyceae</taxon>
        <taxon>CS clade</taxon>
        <taxon>Chlamydomonadales</taxon>
        <taxon>Volvocaceae</taxon>
        <taxon>Volvox</taxon>
    </lineage>
</organism>
<dbReference type="Pfam" id="PF08801">
    <property type="entry name" value="Nucleoporin_N"/>
    <property type="match status" value="1"/>
</dbReference>
<dbReference type="InParanoid" id="D8UHH0"/>
<keyword evidence="3" id="KW-0813">Transport</keyword>
<dbReference type="InterPro" id="IPR014908">
    <property type="entry name" value="Nucleoporin_Nup133/Nup155_N"/>
</dbReference>
<feature type="region of interest" description="Disordered" evidence="5">
    <location>
        <begin position="1028"/>
        <end position="1057"/>
    </location>
</feature>
<dbReference type="PANTHER" id="PTHR13405:SF11">
    <property type="entry name" value="NUCLEAR PORE COMPLEX PROTEIN NUP133"/>
    <property type="match status" value="1"/>
</dbReference>
<dbReference type="GeneID" id="9623190"/>